<accession>A0AA39MUD6</accession>
<dbReference type="EMBL" id="JAUEPS010000046">
    <property type="protein sequence ID" value="KAK0446568.1"/>
    <property type="molecule type" value="Genomic_DNA"/>
</dbReference>
<gene>
    <name evidence="2" type="ORF">EV420DRAFT_896566</name>
</gene>
<organism evidence="2 3">
    <name type="scientific">Armillaria tabescens</name>
    <name type="common">Ringless honey mushroom</name>
    <name type="synonym">Agaricus tabescens</name>
    <dbReference type="NCBI Taxonomy" id="1929756"/>
    <lineage>
        <taxon>Eukaryota</taxon>
        <taxon>Fungi</taxon>
        <taxon>Dikarya</taxon>
        <taxon>Basidiomycota</taxon>
        <taxon>Agaricomycotina</taxon>
        <taxon>Agaricomycetes</taxon>
        <taxon>Agaricomycetidae</taxon>
        <taxon>Agaricales</taxon>
        <taxon>Marasmiineae</taxon>
        <taxon>Physalacriaceae</taxon>
        <taxon>Desarmillaria</taxon>
    </lineage>
</organism>
<dbReference type="Proteomes" id="UP001175211">
    <property type="component" value="Unassembled WGS sequence"/>
</dbReference>
<dbReference type="AlphaFoldDB" id="A0AA39MUD6"/>
<feature type="compositionally biased region" description="Basic residues" evidence="1">
    <location>
        <begin position="231"/>
        <end position="248"/>
    </location>
</feature>
<protein>
    <submittedName>
        <fullName evidence="2">Uncharacterized protein</fullName>
    </submittedName>
</protein>
<dbReference type="RefSeq" id="XP_060325917.1">
    <property type="nucleotide sequence ID" value="XM_060483914.1"/>
</dbReference>
<dbReference type="GeneID" id="85367462"/>
<evidence type="ECO:0000256" key="1">
    <source>
        <dbReference type="SAM" id="MobiDB-lite"/>
    </source>
</evidence>
<sequence>MSHSKEGRGKDVVLSFGAPTGKSINAAGTSSYRKITIVQAYSYKNMSTTGELEACSYREWKSVLQLFLKTTCIFIMEVRFCTPTPASRATSSTRWAIALNCTCMFIFTAPTCKAGTEMIVKETIPASSSGTILAFSTNAFEDSTLASAARFGGIMGLLADARSAWVAGKMCRPTMTAHFAREPYQYSILPMYWGYSRPMSPRRYWRYRPRKWLCLDHFHKFRLSTHLRRKHAKLQRVHPNRNTSRSKSRPQNEGERFQGCFGWTVCQLVSQVSSEWSLKAT</sequence>
<keyword evidence="3" id="KW-1185">Reference proteome</keyword>
<name>A0AA39MUD6_ARMTA</name>
<evidence type="ECO:0000313" key="3">
    <source>
        <dbReference type="Proteomes" id="UP001175211"/>
    </source>
</evidence>
<reference evidence="2" key="1">
    <citation type="submission" date="2023-06" db="EMBL/GenBank/DDBJ databases">
        <authorList>
            <consortium name="Lawrence Berkeley National Laboratory"/>
            <person name="Ahrendt S."/>
            <person name="Sahu N."/>
            <person name="Indic B."/>
            <person name="Wong-Bajracharya J."/>
            <person name="Merenyi Z."/>
            <person name="Ke H.-M."/>
            <person name="Monk M."/>
            <person name="Kocsube S."/>
            <person name="Drula E."/>
            <person name="Lipzen A."/>
            <person name="Balint B."/>
            <person name="Henrissat B."/>
            <person name="Andreopoulos B."/>
            <person name="Martin F.M."/>
            <person name="Harder C.B."/>
            <person name="Rigling D."/>
            <person name="Ford K.L."/>
            <person name="Foster G.D."/>
            <person name="Pangilinan J."/>
            <person name="Papanicolaou A."/>
            <person name="Barry K."/>
            <person name="LaButti K."/>
            <person name="Viragh M."/>
            <person name="Koriabine M."/>
            <person name="Yan M."/>
            <person name="Riley R."/>
            <person name="Champramary S."/>
            <person name="Plett K.L."/>
            <person name="Tsai I.J."/>
            <person name="Slot J."/>
            <person name="Sipos G."/>
            <person name="Plett J."/>
            <person name="Nagy L.G."/>
            <person name="Grigoriev I.V."/>
        </authorList>
    </citation>
    <scope>NUCLEOTIDE SEQUENCE</scope>
    <source>
        <strain evidence="2">CCBAS 213</strain>
    </source>
</reference>
<evidence type="ECO:0000313" key="2">
    <source>
        <dbReference type="EMBL" id="KAK0446568.1"/>
    </source>
</evidence>
<proteinExistence type="predicted"/>
<feature type="region of interest" description="Disordered" evidence="1">
    <location>
        <begin position="231"/>
        <end position="254"/>
    </location>
</feature>
<comment type="caution">
    <text evidence="2">The sequence shown here is derived from an EMBL/GenBank/DDBJ whole genome shotgun (WGS) entry which is preliminary data.</text>
</comment>